<dbReference type="RefSeq" id="WP_167749218.1">
    <property type="nucleotide sequence ID" value="NZ_CP039734.2"/>
</dbReference>
<gene>
    <name evidence="1" type="ORF">FA584_02260</name>
</gene>
<accession>A0A6G9VRW0</accession>
<name>A0A6G9VRW0_9BACT</name>
<organism evidence="1 2">
    <name type="scientific">Sulfurospirillum diekertiae</name>
    <dbReference type="NCBI Taxonomy" id="1854492"/>
    <lineage>
        <taxon>Bacteria</taxon>
        <taxon>Pseudomonadati</taxon>
        <taxon>Campylobacterota</taxon>
        <taxon>Epsilonproteobacteria</taxon>
        <taxon>Campylobacterales</taxon>
        <taxon>Sulfurospirillaceae</taxon>
        <taxon>Sulfurospirillum</taxon>
    </lineage>
</organism>
<proteinExistence type="predicted"/>
<dbReference type="EMBL" id="CP039734">
    <property type="protein sequence ID" value="QIR75100.1"/>
    <property type="molecule type" value="Genomic_DNA"/>
</dbReference>
<protein>
    <submittedName>
        <fullName evidence="1">DUF1007 family protein</fullName>
    </submittedName>
</protein>
<dbReference type="AlphaFoldDB" id="A0A6G9VRW0"/>
<dbReference type="PROSITE" id="PS51257">
    <property type="entry name" value="PROKAR_LIPOPROTEIN"/>
    <property type="match status" value="1"/>
</dbReference>
<evidence type="ECO:0000313" key="2">
    <source>
        <dbReference type="Proteomes" id="UP000502831"/>
    </source>
</evidence>
<sequence>MLKTLIILLLSFNFAYSCALCGNGKASFVTVAMNAYFAEDKIEKIHTQWKFDSGTSKDFKQLYSEKILASDKKRMYDGLENFQVPYFMTSIIINGKNISFKAENFDLSFDHNIVTIEFDIPLNYSLNDKNSVEIIFVDSTKAIVFLENLDNLDINNSTNYTIKKLNGFKVIKELVATVNYIKLEISK</sequence>
<dbReference type="Proteomes" id="UP000502831">
    <property type="component" value="Chromosome"/>
</dbReference>
<reference evidence="1 2" key="1">
    <citation type="journal article" date="2017" name="Environ. Sci. Technol.">
        <title>Organohalide Respiration with Chlorinated Ethenes under Low pH Conditions.</title>
        <authorList>
            <person name="Yang Y."/>
            <person name="Capiro N.L."/>
            <person name="Marcet T.F."/>
            <person name="Yan J."/>
            <person name="Pennell K.D."/>
            <person name="Loffler F.E."/>
        </authorList>
    </citation>
    <scope>NUCLEOTIDE SEQUENCE [LARGE SCALE GENOMIC DNA]</scope>
    <source>
        <strain evidence="1 2">ACSDCE</strain>
    </source>
</reference>
<evidence type="ECO:0000313" key="1">
    <source>
        <dbReference type="EMBL" id="QIR75100.1"/>
    </source>
</evidence>